<evidence type="ECO:0000313" key="1">
    <source>
        <dbReference type="EMBL" id="UMO76196.1"/>
    </source>
</evidence>
<dbReference type="EMBL" id="OL829978">
    <property type="protein sequence ID" value="UMO76404.1"/>
    <property type="molecule type" value="Genomic_DNA"/>
</dbReference>
<evidence type="ECO:0000313" key="2">
    <source>
        <dbReference type="EMBL" id="UMO76404.1"/>
    </source>
</evidence>
<evidence type="ECO:0000313" key="3">
    <source>
        <dbReference type="Proteomes" id="UP001202581"/>
    </source>
</evidence>
<dbReference type="GeneID" id="77926725"/>
<dbReference type="RefSeq" id="YP_010651133.1">
    <property type="nucleotide sequence ID" value="NC_070781.1"/>
</dbReference>
<dbReference type="KEGG" id="vg:77926725"/>
<protein>
    <submittedName>
        <fullName evidence="1">Uncharacterized protein</fullName>
    </submittedName>
</protein>
<organism evidence="1 3">
    <name type="scientific">Streptomyces phage Tomas</name>
    <dbReference type="NCBI Taxonomy" id="2914443"/>
    <lineage>
        <taxon>Viruses</taxon>
        <taxon>Duplodnaviria</taxon>
        <taxon>Heunggongvirae</taxon>
        <taxon>Uroviricota</taxon>
        <taxon>Caudoviricetes</taxon>
        <taxon>Stanwilliamsviridae</taxon>
        <taxon>Boydwoodruffvirinae</taxon>
        <taxon>Tomasvirus</taxon>
        <taxon>Tomasvirus tomas</taxon>
    </lineage>
</organism>
<keyword evidence="3" id="KW-1185">Reference proteome</keyword>
<sequence length="117" mass="12988">MARGDIFRQAEINVVMPTLYQGTRTTSTRRSPAEKDADKILSILDKRSFEPHSLAYLMTSENVNLQKPLFDFAVAILNAMAAKEASGTTRNDEEYNLASCSRFVIEQIIAKMGTGTP</sequence>
<gene>
    <name evidence="1" type="primary">5</name>
    <name evidence="2" type="synonym">261</name>
    <name evidence="2" type="ORF">SEA_TOMAS_261</name>
    <name evidence="1" type="ORF">SEA_TOMAS_5</name>
</gene>
<dbReference type="EMBL" id="OL829978">
    <property type="protein sequence ID" value="UMO76196.1"/>
    <property type="molecule type" value="Genomic_DNA"/>
</dbReference>
<accession>A0AA49BTT3</accession>
<name>A0AA49BTT3_9CAUD</name>
<proteinExistence type="predicted"/>
<reference evidence="1" key="1">
    <citation type="submission" date="2021-12" db="EMBL/GenBank/DDBJ databases">
        <authorList>
            <person name="Khadka S."/>
            <person name="Uribe D.A."/>
            <person name="Klipsch I.N."/>
            <person name="Rene S.R."/>
            <person name="Jimenez M.L."/>
            <person name="Saini B.K."/>
            <person name="Zugasti M."/>
            <person name="Bullon R.M."/>
            <person name="Sharp C.D."/>
            <person name="Kapinga K.O."/>
            <person name="Warner C.P."/>
            <person name="Sarinana J."/>
            <person name="Jimenez A."/>
            <person name="Layton S.R."/>
            <person name="Nayek S."/>
            <person name="Hughes L.E."/>
            <person name="Garlena R.A."/>
            <person name="Russell D.A."/>
            <person name="Jacobs-Sera D."/>
            <person name="Hatfull G.F."/>
        </authorList>
    </citation>
    <scope>NUCLEOTIDE SEQUENCE</scope>
</reference>
<dbReference type="Proteomes" id="UP001202581">
    <property type="component" value="Segment"/>
</dbReference>